<evidence type="ECO:0008006" key="3">
    <source>
        <dbReference type="Google" id="ProtNLM"/>
    </source>
</evidence>
<organism evidence="1 2">
    <name type="scientific">Clostridium intestinale DSM 6191</name>
    <dbReference type="NCBI Taxonomy" id="1121320"/>
    <lineage>
        <taxon>Bacteria</taxon>
        <taxon>Bacillati</taxon>
        <taxon>Bacillota</taxon>
        <taxon>Clostridia</taxon>
        <taxon>Eubacteriales</taxon>
        <taxon>Clostridiaceae</taxon>
        <taxon>Clostridium</taxon>
    </lineage>
</organism>
<dbReference type="AlphaFoldDB" id="A0A1M5WPY9"/>
<dbReference type="EMBL" id="FQXU01000004">
    <property type="protein sequence ID" value="SHH89442.1"/>
    <property type="molecule type" value="Genomic_DNA"/>
</dbReference>
<gene>
    <name evidence="1" type="ORF">SAMN02745941_01191</name>
</gene>
<proteinExistence type="predicted"/>
<evidence type="ECO:0000313" key="1">
    <source>
        <dbReference type="EMBL" id="SHH89442.1"/>
    </source>
</evidence>
<dbReference type="Proteomes" id="UP000184241">
    <property type="component" value="Unassembled WGS sequence"/>
</dbReference>
<evidence type="ECO:0000313" key="2">
    <source>
        <dbReference type="Proteomes" id="UP000184241"/>
    </source>
</evidence>
<name>A0A1M5WPY9_9CLOT</name>
<sequence length="609" mass="71341">MQTKATFYVFYGNEILTNTKYLIIDDTTKEDLGDVVVAFDEYSKIAVEFESDDKNAILEIDSSISEYPLQIHPSDGLITISEAEDHDSMLTPGYYGINVLTKSKTYKGLYFINSKSVTWEGLINIRKYLETVMTGLSQNLYIQRMAGQKNIYGDEEYSLNKMYFYISNNIENVINSVSSIIKDPLTDIKKGYREQYYVRKQDVKSQRWLCTKGLSKNKNIYTPDIVLEKHSFLDSNILENCYIKQILEKTLEMVLFIENRYTIIKSNSKSIINNKKNIYQDNELSYNILKSDRVVSKEHKESKRRELKFLQDDINKLQEHDAFITDILTNLKKIKSILLTYVNETWLNEITYISTALKPSQKLLRDNRYYQVYDFYFNILAIEKNDPESRKPYFPSKKTSKLFEYYSVSLIISILKDFGFEWKSGWLADNMDEELFNGEIITNKPIILIKDNLRVELAYEKEVEANTTIIGKNISDFVRMNGRHYKPDIILGLFDNETEELLSSIVIEVKCCMSRNLQSKNGPSRAIEQAKDYYNFGYYDKEKKSRNKTKRGIVEEVIIIYPKQDKVIQYGYDDMNVSFIQVEANSTTDITKHFGYEELKHEIDTYFLN</sequence>
<reference evidence="1 2" key="1">
    <citation type="submission" date="2016-11" db="EMBL/GenBank/DDBJ databases">
        <authorList>
            <person name="Jaros S."/>
            <person name="Januszkiewicz K."/>
            <person name="Wedrychowicz H."/>
        </authorList>
    </citation>
    <scope>NUCLEOTIDE SEQUENCE [LARGE SCALE GENOMIC DNA]</scope>
    <source>
        <strain evidence="1 2">DSM 6191</strain>
    </source>
</reference>
<protein>
    <recommendedName>
        <fullName evidence="3">DUF2357 domain-containing protein</fullName>
    </recommendedName>
</protein>
<dbReference type="RefSeq" id="WP_073017671.1">
    <property type="nucleotide sequence ID" value="NZ_FQXU01000004.1"/>
</dbReference>
<accession>A0A1M5WPY9</accession>